<evidence type="ECO:0000256" key="5">
    <source>
        <dbReference type="ARBA" id="ARBA00022989"/>
    </source>
</evidence>
<evidence type="ECO:0000256" key="7">
    <source>
        <dbReference type="SAM" id="Phobius"/>
    </source>
</evidence>
<evidence type="ECO:0000259" key="8">
    <source>
        <dbReference type="Pfam" id="PF02687"/>
    </source>
</evidence>
<evidence type="ECO:0000256" key="6">
    <source>
        <dbReference type="ARBA" id="ARBA00023136"/>
    </source>
</evidence>
<dbReference type="AlphaFoldDB" id="A0A3N7IV02"/>
<keyword evidence="4 7" id="KW-0812">Transmembrane</keyword>
<evidence type="ECO:0000256" key="2">
    <source>
        <dbReference type="ARBA" id="ARBA00005236"/>
    </source>
</evidence>
<feature type="domain" description="ABC3 transporter permease C-terminal" evidence="8">
    <location>
        <begin position="275"/>
        <end position="402"/>
    </location>
</feature>
<protein>
    <submittedName>
        <fullName evidence="10">ABC transporter permease</fullName>
    </submittedName>
</protein>
<dbReference type="Proteomes" id="UP000267464">
    <property type="component" value="Unassembled WGS sequence"/>
</dbReference>
<dbReference type="InterPro" id="IPR051447">
    <property type="entry name" value="Lipoprotein-release_system"/>
</dbReference>
<sequence>MIFDLALRNLQRNLRRTLIAEISIIFGVFTVVFVGNFIDGMQYAWAQFEIESDTGAFQVEHQDYRTLRKSEPLKVTMAGAGELIQQISQSPGVRAAYGKLEFSGMVSNGLKTTFFDGVAVDPAQQARVLNRQEDLIVQGKPLGHGPGTGGVVLGSDLASMLDLKIGDPVTIVVRTYHGSLNLINGTLVGTKNGRHFPSSTYLEMSLADSQLLLRVQDRVSQIVVAVDDIPALPATMAQVATRLSADKRPFQLRAYPELIPIYAQAIALFKIITLVIGLVLCVLVGAGIGNVMAMAVMERKREIGTLMSIGMEKKTLRRLFLAEGAITGALGAVIGMVLVSALTWYVASHGGVTFPGSNASGQGISIIPRLSPSMAALGICMPIVVALVGAWWPAAKAAGLSPVEALTEPSA</sequence>
<dbReference type="RefSeq" id="WP_124542216.1">
    <property type="nucleotide sequence ID" value="NZ_QUSW01000006.1"/>
</dbReference>
<keyword evidence="6 7" id="KW-0472">Membrane</keyword>
<proteinExistence type="inferred from homology"/>
<comment type="subcellular location">
    <subcellularLocation>
        <location evidence="1">Cell membrane</location>
        <topology evidence="1">Multi-pass membrane protein</topology>
    </subcellularLocation>
</comment>
<name>A0A3N7IV02_9BURK</name>
<feature type="transmembrane region" description="Helical" evidence="7">
    <location>
        <begin position="271"/>
        <end position="297"/>
    </location>
</feature>
<evidence type="ECO:0000256" key="4">
    <source>
        <dbReference type="ARBA" id="ARBA00022692"/>
    </source>
</evidence>
<feature type="transmembrane region" description="Helical" evidence="7">
    <location>
        <begin position="18"/>
        <end position="38"/>
    </location>
</feature>
<dbReference type="InterPro" id="IPR003838">
    <property type="entry name" value="ABC3_permease_C"/>
</dbReference>
<accession>A0A3N7IV02</accession>
<organism evidence="10 11">
    <name type="scientific">Piscinibacter terrae</name>
    <dbReference type="NCBI Taxonomy" id="2496871"/>
    <lineage>
        <taxon>Bacteria</taxon>
        <taxon>Pseudomonadati</taxon>
        <taxon>Pseudomonadota</taxon>
        <taxon>Betaproteobacteria</taxon>
        <taxon>Burkholderiales</taxon>
        <taxon>Sphaerotilaceae</taxon>
        <taxon>Piscinibacter</taxon>
    </lineage>
</organism>
<comment type="similarity">
    <text evidence="2">Belongs to the ABC-4 integral membrane protein family. LolC/E subfamily.</text>
</comment>
<evidence type="ECO:0000313" key="11">
    <source>
        <dbReference type="Proteomes" id="UP000267464"/>
    </source>
</evidence>
<keyword evidence="5 7" id="KW-1133">Transmembrane helix</keyword>
<reference evidence="10 11" key="1">
    <citation type="submission" date="2018-08" db="EMBL/GenBank/DDBJ databases">
        <authorList>
            <person name="Khan S.A."/>
            <person name="Jeon C.O."/>
            <person name="Chun B.H."/>
            <person name="Jeong S.E."/>
        </authorList>
    </citation>
    <scope>NUCLEOTIDE SEQUENCE [LARGE SCALE GENOMIC DNA]</scope>
    <source>
        <strain evidence="10 11">S-16</strain>
    </source>
</reference>
<dbReference type="PANTHER" id="PTHR30489:SF0">
    <property type="entry name" value="LIPOPROTEIN-RELEASING SYSTEM TRANSMEMBRANE PROTEIN LOLE"/>
    <property type="match status" value="1"/>
</dbReference>
<evidence type="ECO:0000259" key="9">
    <source>
        <dbReference type="Pfam" id="PF12704"/>
    </source>
</evidence>
<feature type="transmembrane region" description="Helical" evidence="7">
    <location>
        <begin position="374"/>
        <end position="392"/>
    </location>
</feature>
<feature type="domain" description="MacB-like periplasmic core" evidence="9">
    <location>
        <begin position="17"/>
        <end position="240"/>
    </location>
</feature>
<feature type="transmembrane region" description="Helical" evidence="7">
    <location>
        <begin position="318"/>
        <end position="347"/>
    </location>
</feature>
<dbReference type="PANTHER" id="PTHR30489">
    <property type="entry name" value="LIPOPROTEIN-RELEASING SYSTEM TRANSMEMBRANE PROTEIN LOLE"/>
    <property type="match status" value="1"/>
</dbReference>
<dbReference type="GO" id="GO:0044874">
    <property type="term" value="P:lipoprotein localization to outer membrane"/>
    <property type="evidence" value="ECO:0007669"/>
    <property type="project" value="TreeGrafter"/>
</dbReference>
<reference evidence="10 11" key="2">
    <citation type="submission" date="2018-12" db="EMBL/GenBank/DDBJ databases">
        <title>Rhizobacter gummiphilus sp. nov., a rubber-degrading bacterium isolated from the soil of a botanical garden in Japan.</title>
        <authorList>
            <person name="Shunsuke S.S."/>
        </authorList>
    </citation>
    <scope>NUCLEOTIDE SEQUENCE [LARGE SCALE GENOMIC DNA]</scope>
    <source>
        <strain evidence="10 11">S-16</strain>
    </source>
</reference>
<dbReference type="Pfam" id="PF02687">
    <property type="entry name" value="FtsX"/>
    <property type="match status" value="1"/>
</dbReference>
<dbReference type="Pfam" id="PF12704">
    <property type="entry name" value="MacB_PCD"/>
    <property type="match status" value="1"/>
</dbReference>
<gene>
    <name evidence="10" type="ORF">DZC73_20300</name>
</gene>
<dbReference type="OrthoDB" id="9770036at2"/>
<keyword evidence="11" id="KW-1185">Reference proteome</keyword>
<keyword evidence="3" id="KW-1003">Cell membrane</keyword>
<dbReference type="GO" id="GO:0098797">
    <property type="term" value="C:plasma membrane protein complex"/>
    <property type="evidence" value="ECO:0007669"/>
    <property type="project" value="TreeGrafter"/>
</dbReference>
<evidence type="ECO:0000313" key="10">
    <source>
        <dbReference type="EMBL" id="RQP22652.1"/>
    </source>
</evidence>
<evidence type="ECO:0000256" key="3">
    <source>
        <dbReference type="ARBA" id="ARBA00022475"/>
    </source>
</evidence>
<dbReference type="EMBL" id="QUSW01000006">
    <property type="protein sequence ID" value="RQP22652.1"/>
    <property type="molecule type" value="Genomic_DNA"/>
</dbReference>
<comment type="caution">
    <text evidence="10">The sequence shown here is derived from an EMBL/GenBank/DDBJ whole genome shotgun (WGS) entry which is preliminary data.</text>
</comment>
<evidence type="ECO:0000256" key="1">
    <source>
        <dbReference type="ARBA" id="ARBA00004651"/>
    </source>
</evidence>
<dbReference type="InterPro" id="IPR025857">
    <property type="entry name" value="MacB_PCD"/>
</dbReference>